<organism evidence="1 2">
    <name type="scientific">Moniliophthora roreri (strain MCA 2997)</name>
    <name type="common">Cocoa frosty pod rot fungus</name>
    <name type="synonym">Crinipellis roreri</name>
    <dbReference type="NCBI Taxonomy" id="1381753"/>
    <lineage>
        <taxon>Eukaryota</taxon>
        <taxon>Fungi</taxon>
        <taxon>Dikarya</taxon>
        <taxon>Basidiomycota</taxon>
        <taxon>Agaricomycotina</taxon>
        <taxon>Agaricomycetes</taxon>
        <taxon>Agaricomycetidae</taxon>
        <taxon>Agaricales</taxon>
        <taxon>Marasmiineae</taxon>
        <taxon>Marasmiaceae</taxon>
        <taxon>Moniliophthora</taxon>
    </lineage>
</organism>
<reference evidence="1 2" key="1">
    <citation type="journal article" date="2014" name="BMC Genomics">
        <title>Genome and secretome analysis of the hemibiotrophic fungal pathogen, Moniliophthora roreri, which causes frosty pod rot disease of cacao: mechanisms of the biotrophic and necrotrophic phases.</title>
        <authorList>
            <person name="Meinhardt L.W."/>
            <person name="Costa G.G.L."/>
            <person name="Thomazella D.P.T."/>
            <person name="Teixeira P.J.P.L."/>
            <person name="Carazzolle M.F."/>
            <person name="Schuster S.C."/>
            <person name="Carlson J.E."/>
            <person name="Guiltinan M.J."/>
            <person name="Mieczkowski P."/>
            <person name="Farmer A."/>
            <person name="Ramaraj T."/>
            <person name="Crozier J."/>
            <person name="Davis R.E."/>
            <person name="Shao J."/>
            <person name="Melnick R.L."/>
            <person name="Pereira G.A.G."/>
            <person name="Bailey B.A."/>
        </authorList>
    </citation>
    <scope>NUCLEOTIDE SEQUENCE [LARGE SCALE GENOMIC DNA]</scope>
    <source>
        <strain evidence="1 2">MCA 2997</strain>
    </source>
</reference>
<evidence type="ECO:0000313" key="1">
    <source>
        <dbReference type="EMBL" id="ESK87074.1"/>
    </source>
</evidence>
<dbReference type="KEGG" id="mrr:Moror_11955"/>
<accession>V2Y5Z1</accession>
<sequence>MRLVAVGPAKTITQYMEQISDLRGGSIHNIDNSTSGLVAMIRTPIKGVINASDLHARRFSDGDALTTITFMEMFMIVQIQFQSLCPHTTA</sequence>
<dbReference type="AlphaFoldDB" id="V2Y5Z1"/>
<gene>
    <name evidence="1" type="ORF">Moror_11955</name>
</gene>
<dbReference type="HOGENOM" id="CLU_2441366_0_0_1"/>
<name>V2Y5Z1_MONRO</name>
<proteinExistence type="predicted"/>
<evidence type="ECO:0000313" key="2">
    <source>
        <dbReference type="Proteomes" id="UP000017559"/>
    </source>
</evidence>
<comment type="caution">
    <text evidence="1">The sequence shown here is derived from an EMBL/GenBank/DDBJ whole genome shotgun (WGS) entry which is preliminary data.</text>
</comment>
<keyword evidence="2" id="KW-1185">Reference proteome</keyword>
<dbReference type="Proteomes" id="UP000017559">
    <property type="component" value="Unassembled WGS sequence"/>
</dbReference>
<protein>
    <submittedName>
        <fullName evidence="1">Uncharacterized protein</fullName>
    </submittedName>
</protein>
<dbReference type="EMBL" id="AWSO01000847">
    <property type="protein sequence ID" value="ESK87074.1"/>
    <property type="molecule type" value="Genomic_DNA"/>
</dbReference>